<dbReference type="Gene3D" id="1.10.357.90">
    <property type="match status" value="1"/>
</dbReference>
<keyword evidence="11 15" id="KW-0695">RNA-directed DNA polymerase</keyword>
<keyword evidence="12" id="KW-0496">Mitochondrion</keyword>
<sequence>MATTLASRPAQGKRSRDNGGGLSHNGSADHPAKHQKTGHEPRDAVVKHALLSQYYSETQTLRQYALSKLPASSRIRRKKIATVGTAASLAHKPLTEEETLLGELLDTTLVAWRHGAAERKNDYRWEKWIGFSQKGDESYVTLSDGIRGSMYSQSEEAGVRLKHLLCDGFRKNVNENAHHPKDAAAPSKPIPGLFAVERNQQAEALKGSPWPQLLMLLGKEGERIMIDLLVDCAIFRAVKAGKGNMQQLCGVPISELSPLEAKPINKENPVRPSEISFVRSRMLYARAALNARGAVHFGLRHIHVLNRFRYKAPTPTEQDANRGNVVHILMYMFPRQFGLHNPFTSVVDRQKTTQKFQDYTLREEEIAEKFKKLDSNGNPIKHVPKRLRGQVQHLVERLQILHGRCAYAEMMKHYCPVPGLTESQLATPTSSVSAFCQAVLAKVIPNEFWGQGDAQEHNKACFLQKVHEFIHLRRFEMSTNIVCFSIGTTSGVSDIYPKIKAFKASLGRGNHKLYFAKVDVTAAYDTIPQDAMIKLLRHIPKQAFYKIKKHAEVSPLEMVLGKGSTAKAARRWPSVAQPNKDPLPFSQFIETTLAPTKKDTIFVDRSDAQKTHNTRDLISLSTSHIKDNMIRIGKKYYRQKSGIPQGSVISSALCNYFYADLERTHLSFLFADNSNDTLLLRLIDDFLLITTSLPKATQFITTMHSGLPSHGVTVNPTKSLVNFPVTINGVPLPMLRDTKPNNKNNINQNGGNLFPYTGLFINTKTLEISKDNTALTETPNSVFNSLTVEHTRRPGRNFTRKVLASFKLQSGIHLFDTSLHSKRTVLANAFAAFGVCAKKMWAYGRYTITSLVDVAFLLLTSKSRRERWPGYECKVTKGEVAWLVMVAFRQVLVKKQTAYREVVAWLQEETVKLSKGRKGVDVAALVKVVRGVGI</sequence>
<dbReference type="CDD" id="cd01648">
    <property type="entry name" value="TERT"/>
    <property type="match status" value="1"/>
</dbReference>
<reference evidence="18" key="1">
    <citation type="submission" date="2023-06" db="EMBL/GenBank/DDBJ databases">
        <title>Genome-scale phylogeny and comparative genomics of the fungal order Sordariales.</title>
        <authorList>
            <consortium name="Lawrence Berkeley National Laboratory"/>
            <person name="Hensen N."/>
            <person name="Bonometti L."/>
            <person name="Westerberg I."/>
            <person name="Brannstrom I.O."/>
            <person name="Guillou S."/>
            <person name="Cros-Aarteil S."/>
            <person name="Calhoun S."/>
            <person name="Haridas S."/>
            <person name="Kuo A."/>
            <person name="Mondo S."/>
            <person name="Pangilinan J."/>
            <person name="Riley R."/>
            <person name="Labutti K."/>
            <person name="Andreopoulos B."/>
            <person name="Lipzen A."/>
            <person name="Chen C."/>
            <person name="Yanf M."/>
            <person name="Daum C."/>
            <person name="Ng V."/>
            <person name="Clum A."/>
            <person name="Steindorff A."/>
            <person name="Ohm R."/>
            <person name="Martin F."/>
            <person name="Silar P."/>
            <person name="Natvig D."/>
            <person name="Lalanne C."/>
            <person name="Gautier V."/>
            <person name="Ament-Velasquez S.L."/>
            <person name="Kruys A."/>
            <person name="Hutchinson M.I."/>
            <person name="Powell A.J."/>
            <person name="Barry K."/>
            <person name="Miller A.N."/>
            <person name="Grigoriev I.V."/>
            <person name="Debuchy R."/>
            <person name="Gladieux P."/>
            <person name="Thoren M.H."/>
            <person name="Johannesson H."/>
        </authorList>
    </citation>
    <scope>NUCLEOTIDE SEQUENCE</scope>
    <source>
        <strain evidence="18">CBS 307.81</strain>
    </source>
</reference>
<dbReference type="GO" id="GO:0000333">
    <property type="term" value="C:telomerase catalytic core complex"/>
    <property type="evidence" value="ECO:0007669"/>
    <property type="project" value="TreeGrafter"/>
</dbReference>
<dbReference type="InterPro" id="IPR003545">
    <property type="entry name" value="Telomerase_RT"/>
</dbReference>
<evidence type="ECO:0000259" key="17">
    <source>
        <dbReference type="PROSITE" id="PS50878"/>
    </source>
</evidence>
<keyword evidence="7 15" id="KW-0548">Nucleotidyltransferase</keyword>
<dbReference type="Pfam" id="PF12009">
    <property type="entry name" value="Telomerase_RBD"/>
    <property type="match status" value="1"/>
</dbReference>
<evidence type="ECO:0000256" key="8">
    <source>
        <dbReference type="ARBA" id="ARBA00022723"/>
    </source>
</evidence>
<comment type="subcellular location">
    <subcellularLocation>
        <location evidence="1">Mitochondrion</location>
    </subcellularLocation>
    <subcellularLocation>
        <location evidence="15">Nucleus</location>
    </subcellularLocation>
    <subcellularLocation>
        <location evidence="15">Chromosome</location>
        <location evidence="15">Telomere</location>
    </subcellularLocation>
</comment>
<keyword evidence="5 15" id="KW-0158">Chromosome</keyword>
<dbReference type="GO" id="GO:0046872">
    <property type="term" value="F:metal ion binding"/>
    <property type="evidence" value="ECO:0007669"/>
    <property type="project" value="UniProtKB-KW"/>
</dbReference>
<evidence type="ECO:0000256" key="13">
    <source>
        <dbReference type="ARBA" id="ARBA00023242"/>
    </source>
</evidence>
<evidence type="ECO:0000256" key="4">
    <source>
        <dbReference type="ARBA" id="ARBA00016182"/>
    </source>
</evidence>
<feature type="domain" description="Reverse transcriptase" evidence="17">
    <location>
        <begin position="314"/>
        <end position="761"/>
    </location>
</feature>
<evidence type="ECO:0000256" key="15">
    <source>
        <dbReference type="RuleBase" id="RU365061"/>
    </source>
</evidence>
<protein>
    <recommendedName>
        <fullName evidence="4 15">Telomerase reverse transcriptase</fullName>
        <ecNumber evidence="3 15">2.7.7.49</ecNumber>
    </recommendedName>
    <alternativeName>
        <fullName evidence="15">Telomerase catalytic subunit</fullName>
    </alternativeName>
</protein>
<evidence type="ECO:0000256" key="14">
    <source>
        <dbReference type="ARBA" id="ARBA00048173"/>
    </source>
</evidence>
<keyword evidence="9 15" id="KW-0460">Magnesium</keyword>
<gene>
    <name evidence="18" type="ORF">QBC41DRAFT_338433</name>
</gene>
<comment type="caution">
    <text evidence="18">The sequence shown here is derived from an EMBL/GenBank/DDBJ whole genome shotgun (WGS) entry which is preliminary data.</text>
</comment>
<dbReference type="Proteomes" id="UP001174997">
    <property type="component" value="Unassembled WGS sequence"/>
</dbReference>
<evidence type="ECO:0000256" key="7">
    <source>
        <dbReference type="ARBA" id="ARBA00022695"/>
    </source>
</evidence>
<evidence type="ECO:0000256" key="9">
    <source>
        <dbReference type="ARBA" id="ARBA00022842"/>
    </source>
</evidence>
<dbReference type="GO" id="GO:0003720">
    <property type="term" value="F:telomerase activity"/>
    <property type="evidence" value="ECO:0007669"/>
    <property type="project" value="InterPro"/>
</dbReference>
<evidence type="ECO:0000256" key="16">
    <source>
        <dbReference type="SAM" id="MobiDB-lite"/>
    </source>
</evidence>
<dbReference type="PRINTS" id="PR01365">
    <property type="entry name" value="TELOMERASERT"/>
</dbReference>
<comment type="similarity">
    <text evidence="2 15">Belongs to the reverse transcriptase family. Telomerase subfamily.</text>
</comment>
<evidence type="ECO:0000256" key="3">
    <source>
        <dbReference type="ARBA" id="ARBA00012493"/>
    </source>
</evidence>
<dbReference type="InterPro" id="IPR043502">
    <property type="entry name" value="DNA/RNA_pol_sf"/>
</dbReference>
<dbReference type="AlphaFoldDB" id="A0AA39ZAJ7"/>
<feature type="region of interest" description="Disordered" evidence="16">
    <location>
        <begin position="1"/>
        <end position="40"/>
    </location>
</feature>
<dbReference type="InterPro" id="IPR021891">
    <property type="entry name" value="Telomerase_RBD"/>
</dbReference>
<keyword evidence="6 15" id="KW-0808">Transferase</keyword>
<evidence type="ECO:0000313" key="18">
    <source>
        <dbReference type="EMBL" id="KAK0667382.1"/>
    </source>
</evidence>
<evidence type="ECO:0000256" key="12">
    <source>
        <dbReference type="ARBA" id="ARBA00023128"/>
    </source>
</evidence>
<keyword evidence="13 15" id="KW-0539">Nucleus</keyword>
<evidence type="ECO:0000256" key="10">
    <source>
        <dbReference type="ARBA" id="ARBA00022895"/>
    </source>
</evidence>
<organism evidence="18 19">
    <name type="scientific">Cercophora samala</name>
    <dbReference type="NCBI Taxonomy" id="330535"/>
    <lineage>
        <taxon>Eukaryota</taxon>
        <taxon>Fungi</taxon>
        <taxon>Dikarya</taxon>
        <taxon>Ascomycota</taxon>
        <taxon>Pezizomycotina</taxon>
        <taxon>Sordariomycetes</taxon>
        <taxon>Sordariomycetidae</taxon>
        <taxon>Sordariales</taxon>
        <taxon>Lasiosphaeriaceae</taxon>
        <taxon>Cercophora</taxon>
    </lineage>
</organism>
<evidence type="ECO:0000256" key="5">
    <source>
        <dbReference type="ARBA" id="ARBA00022454"/>
    </source>
</evidence>
<dbReference type="PANTHER" id="PTHR12066:SF0">
    <property type="entry name" value="TELOMERASE REVERSE TRANSCRIPTASE"/>
    <property type="match status" value="1"/>
</dbReference>
<keyword evidence="10 15" id="KW-0779">Telomere</keyword>
<dbReference type="GO" id="GO:0000781">
    <property type="term" value="C:chromosome, telomeric region"/>
    <property type="evidence" value="ECO:0007669"/>
    <property type="project" value="UniProtKB-SubCell"/>
</dbReference>
<dbReference type="GO" id="GO:0042162">
    <property type="term" value="F:telomeric DNA binding"/>
    <property type="evidence" value="ECO:0007669"/>
    <property type="project" value="TreeGrafter"/>
</dbReference>
<dbReference type="EMBL" id="JAULSY010000073">
    <property type="protein sequence ID" value="KAK0667382.1"/>
    <property type="molecule type" value="Genomic_DNA"/>
</dbReference>
<proteinExistence type="inferred from homology"/>
<dbReference type="InterPro" id="IPR000477">
    <property type="entry name" value="RT_dom"/>
</dbReference>
<accession>A0AA39ZAJ7</accession>
<dbReference type="GO" id="GO:0007004">
    <property type="term" value="P:telomere maintenance via telomerase"/>
    <property type="evidence" value="ECO:0007669"/>
    <property type="project" value="TreeGrafter"/>
</dbReference>
<comment type="catalytic activity">
    <reaction evidence="14 15">
        <text>DNA(n) + a 2'-deoxyribonucleoside 5'-triphosphate = DNA(n+1) + diphosphate</text>
        <dbReference type="Rhea" id="RHEA:22508"/>
        <dbReference type="Rhea" id="RHEA-COMP:17339"/>
        <dbReference type="Rhea" id="RHEA-COMP:17340"/>
        <dbReference type="ChEBI" id="CHEBI:33019"/>
        <dbReference type="ChEBI" id="CHEBI:61560"/>
        <dbReference type="ChEBI" id="CHEBI:173112"/>
        <dbReference type="EC" id="2.7.7.49"/>
    </reaction>
</comment>
<evidence type="ECO:0000256" key="6">
    <source>
        <dbReference type="ARBA" id="ARBA00022679"/>
    </source>
</evidence>
<evidence type="ECO:0000256" key="2">
    <source>
        <dbReference type="ARBA" id="ARBA00008001"/>
    </source>
</evidence>
<dbReference type="PANTHER" id="PTHR12066">
    <property type="entry name" value="TELOMERASE REVERSE TRANSCRIPTASE"/>
    <property type="match status" value="1"/>
</dbReference>
<keyword evidence="19" id="KW-1185">Reference proteome</keyword>
<evidence type="ECO:0000256" key="11">
    <source>
        <dbReference type="ARBA" id="ARBA00022918"/>
    </source>
</evidence>
<dbReference type="Pfam" id="PF00078">
    <property type="entry name" value="RVT_1"/>
    <property type="match status" value="1"/>
</dbReference>
<dbReference type="EC" id="2.7.7.49" evidence="3 15"/>
<keyword evidence="8 15" id="KW-0479">Metal-binding</keyword>
<dbReference type="PROSITE" id="PS50878">
    <property type="entry name" value="RT_POL"/>
    <property type="match status" value="1"/>
</dbReference>
<dbReference type="SUPFAM" id="SSF56672">
    <property type="entry name" value="DNA/RNA polymerases"/>
    <property type="match status" value="1"/>
</dbReference>
<dbReference type="Gene3D" id="1.10.132.70">
    <property type="match status" value="1"/>
</dbReference>
<comment type="function">
    <text evidence="15">Telomerase is a ribonucleoprotein enzyme essential for the replication of chromosome termini in most eukaryotes. It elongates telomeres. It is a reverse transcriptase that adds simple sequence repeats to chromosome ends by copying a template sequence within the RNA component of the enzyme.</text>
</comment>
<evidence type="ECO:0000313" key="19">
    <source>
        <dbReference type="Proteomes" id="UP001174997"/>
    </source>
</evidence>
<evidence type="ECO:0000256" key="1">
    <source>
        <dbReference type="ARBA" id="ARBA00004173"/>
    </source>
</evidence>
<dbReference type="GO" id="GO:0005739">
    <property type="term" value="C:mitochondrion"/>
    <property type="evidence" value="ECO:0007669"/>
    <property type="project" value="UniProtKB-SubCell"/>
</dbReference>
<dbReference type="GO" id="GO:0070034">
    <property type="term" value="F:telomerase RNA binding"/>
    <property type="evidence" value="ECO:0007669"/>
    <property type="project" value="TreeGrafter"/>
</dbReference>
<name>A0AA39ZAJ7_9PEZI</name>